<evidence type="ECO:0000313" key="5">
    <source>
        <dbReference type="EMBL" id="XBS21832.1"/>
    </source>
</evidence>
<dbReference type="HAMAP" id="MF_01185">
    <property type="entry name" value="FliW"/>
    <property type="match status" value="1"/>
</dbReference>
<dbReference type="GO" id="GO:0005737">
    <property type="term" value="C:cytoplasm"/>
    <property type="evidence" value="ECO:0007669"/>
    <property type="project" value="UniProtKB-SubCell"/>
</dbReference>
<accession>A0AAU7NXV6</accession>
<dbReference type="PANTHER" id="PTHR39190">
    <property type="entry name" value="FLAGELLAR ASSEMBLY FACTOR FLIW"/>
    <property type="match status" value="1"/>
</dbReference>
<dbReference type="GO" id="GO:0006417">
    <property type="term" value="P:regulation of translation"/>
    <property type="evidence" value="ECO:0007669"/>
    <property type="project" value="UniProtKB-KW"/>
</dbReference>
<evidence type="ECO:0000256" key="4">
    <source>
        <dbReference type="HAMAP-Rule" id="MF_01185"/>
    </source>
</evidence>
<dbReference type="SUPFAM" id="SSF141457">
    <property type="entry name" value="BH3618-like"/>
    <property type="match status" value="1"/>
</dbReference>
<dbReference type="RefSeq" id="WP_305909181.1">
    <property type="nucleotide sequence ID" value="NZ_CP157743.1"/>
</dbReference>
<keyword evidence="3 4" id="KW-0810">Translation regulation</keyword>
<evidence type="ECO:0000256" key="1">
    <source>
        <dbReference type="ARBA" id="ARBA00022490"/>
    </source>
</evidence>
<evidence type="ECO:0000313" key="6">
    <source>
        <dbReference type="Proteomes" id="UP001225378"/>
    </source>
</evidence>
<dbReference type="EMBL" id="CP157743">
    <property type="protein sequence ID" value="XBS21832.1"/>
    <property type="molecule type" value="Genomic_DNA"/>
</dbReference>
<keyword evidence="2 4" id="KW-1005">Bacterial flagellum biogenesis</keyword>
<comment type="subunit">
    <text evidence="4">Interacts with translational regulator CsrA and flagellin(s).</text>
</comment>
<dbReference type="PANTHER" id="PTHR39190:SF1">
    <property type="entry name" value="FLAGELLAR ASSEMBLY FACTOR FLIW"/>
    <property type="match status" value="1"/>
</dbReference>
<dbReference type="Proteomes" id="UP001225378">
    <property type="component" value="Chromosome"/>
</dbReference>
<protein>
    <recommendedName>
        <fullName evidence="4">Flagellar assembly factor FliW</fullName>
    </recommendedName>
</protein>
<dbReference type="Pfam" id="PF02623">
    <property type="entry name" value="FliW"/>
    <property type="match status" value="1"/>
</dbReference>
<dbReference type="InterPro" id="IPR003775">
    <property type="entry name" value="Flagellar_assembly_factor_FliW"/>
</dbReference>
<keyword evidence="5" id="KW-0282">Flagellum</keyword>
<keyword evidence="4" id="KW-0143">Chaperone</keyword>
<dbReference type="KEGG" id="mech:Q9L42_006830"/>
<dbReference type="InterPro" id="IPR024046">
    <property type="entry name" value="Flagellar_assmbl_FliW_dom_sf"/>
</dbReference>
<dbReference type="GO" id="GO:0044780">
    <property type="term" value="P:bacterial-type flagellum assembly"/>
    <property type="evidence" value="ECO:0007669"/>
    <property type="project" value="UniProtKB-UniRule"/>
</dbReference>
<dbReference type="Gene3D" id="2.30.290.10">
    <property type="entry name" value="BH3618-like"/>
    <property type="match status" value="1"/>
</dbReference>
<evidence type="ECO:0000256" key="3">
    <source>
        <dbReference type="ARBA" id="ARBA00022845"/>
    </source>
</evidence>
<comment type="similarity">
    <text evidence="4">Belongs to the FliW family.</text>
</comment>
<comment type="subcellular location">
    <subcellularLocation>
        <location evidence="4">Cytoplasm</location>
    </subcellularLocation>
</comment>
<dbReference type="AlphaFoldDB" id="A0AAU7NXV6"/>
<organism evidence="5 6">
    <name type="scientific">Methylomarinum roseum</name>
    <dbReference type="NCBI Taxonomy" id="3067653"/>
    <lineage>
        <taxon>Bacteria</taxon>
        <taxon>Pseudomonadati</taxon>
        <taxon>Pseudomonadota</taxon>
        <taxon>Gammaproteobacteria</taxon>
        <taxon>Methylococcales</taxon>
        <taxon>Methylococcaceae</taxon>
        <taxon>Methylomarinum</taxon>
    </lineage>
</organism>
<keyword evidence="1 4" id="KW-0963">Cytoplasm</keyword>
<name>A0AAU7NXV6_9GAMM</name>
<proteinExistence type="inferred from homology"/>
<reference evidence="5 6" key="1">
    <citation type="journal article" date="2024" name="Microbiology">
        <title>Methylomarinum rosea sp. nov., a novel halophilic methanotrophic bacterium from the hypersaline Lake Elton.</title>
        <authorList>
            <person name="Suleimanov R.Z."/>
            <person name="Oshkin I.Y."/>
            <person name="Danilova O.V."/>
            <person name="Suzina N.E."/>
            <person name="Dedysh S.N."/>
        </authorList>
    </citation>
    <scope>NUCLEOTIDE SEQUENCE [LARGE SCALE GENOMIC DNA]</scope>
    <source>
        <strain evidence="5 6">Ch1-1</strain>
    </source>
</reference>
<gene>
    <name evidence="4 5" type="primary">fliW</name>
    <name evidence="5" type="ORF">Q9L42_006830</name>
</gene>
<keyword evidence="5" id="KW-0966">Cell projection</keyword>
<comment type="function">
    <text evidence="4">Acts as an anti-CsrA protein, binds CsrA and prevents it from repressing translation of its target genes, one of which is flagellin. Binds to flagellin and participates in the assembly of the flagellum.</text>
</comment>
<evidence type="ECO:0000256" key="2">
    <source>
        <dbReference type="ARBA" id="ARBA00022795"/>
    </source>
</evidence>
<keyword evidence="5" id="KW-0969">Cilium</keyword>
<keyword evidence="6" id="KW-1185">Reference proteome</keyword>
<sequence>MEIKSKFLGEQQVDPDTIITFPNGIPGFENQHRFKLFHQEHSNIVYWLQSLDDEALTFSVTHPSHFNINYRFSLTDDEEKLLALDNSEDLLLLILLHKDEQTEDVDGPTVKGSIKSPLLINSAKRVGLQKFLGEVEQSITLMEKNSEINLSEA</sequence>